<feature type="domain" description="Peptidase M4" evidence="6">
    <location>
        <begin position="22"/>
        <end position="157"/>
    </location>
</feature>
<keyword evidence="5" id="KW-0482">Metalloprotease</keyword>
<dbReference type="GO" id="GO:0046872">
    <property type="term" value="F:metal ion binding"/>
    <property type="evidence" value="ECO:0007669"/>
    <property type="project" value="UniProtKB-KW"/>
</dbReference>
<keyword evidence="2" id="KW-0479">Metal-binding</keyword>
<keyword evidence="1" id="KW-0645">Protease</keyword>
<evidence type="ECO:0000313" key="8">
    <source>
        <dbReference type="EMBL" id="ARZ71646.1"/>
    </source>
</evidence>
<dbReference type="PANTHER" id="PTHR33794">
    <property type="entry name" value="BACILLOLYSIN"/>
    <property type="match status" value="1"/>
</dbReference>
<keyword evidence="3" id="KW-0378">Hydrolase</keyword>
<organism evidence="8 9">
    <name type="scientific">Streptomyces albireticuli</name>
    <dbReference type="NCBI Taxonomy" id="1940"/>
    <lineage>
        <taxon>Bacteria</taxon>
        <taxon>Bacillati</taxon>
        <taxon>Actinomycetota</taxon>
        <taxon>Actinomycetes</taxon>
        <taxon>Kitasatosporales</taxon>
        <taxon>Streptomycetaceae</taxon>
        <taxon>Streptomyces</taxon>
    </lineage>
</organism>
<evidence type="ECO:0000256" key="5">
    <source>
        <dbReference type="ARBA" id="ARBA00023049"/>
    </source>
</evidence>
<keyword evidence="4" id="KW-0862">Zinc</keyword>
<dbReference type="Pfam" id="PF02868">
    <property type="entry name" value="Peptidase_M4_C"/>
    <property type="match status" value="1"/>
</dbReference>
<dbReference type="SUPFAM" id="SSF55486">
    <property type="entry name" value="Metalloproteases ('zincins'), catalytic domain"/>
    <property type="match status" value="1"/>
</dbReference>
<dbReference type="GO" id="GO:0006508">
    <property type="term" value="P:proteolysis"/>
    <property type="evidence" value="ECO:0007669"/>
    <property type="project" value="UniProtKB-KW"/>
</dbReference>
<name>A0A1Z2LBH2_9ACTN</name>
<dbReference type="InterPro" id="IPR050728">
    <property type="entry name" value="Zinc_Metalloprotease_M4"/>
</dbReference>
<dbReference type="AlphaFoldDB" id="A0A1Z2LBH2"/>
<evidence type="ECO:0000256" key="2">
    <source>
        <dbReference type="ARBA" id="ARBA00022723"/>
    </source>
</evidence>
<evidence type="ECO:0000256" key="3">
    <source>
        <dbReference type="ARBA" id="ARBA00022801"/>
    </source>
</evidence>
<dbReference type="Pfam" id="PF01447">
    <property type="entry name" value="Peptidase_M4"/>
    <property type="match status" value="1"/>
</dbReference>
<dbReference type="GO" id="GO:0004222">
    <property type="term" value="F:metalloendopeptidase activity"/>
    <property type="evidence" value="ECO:0007669"/>
    <property type="project" value="InterPro"/>
</dbReference>
<dbReference type="Proteomes" id="UP000195755">
    <property type="component" value="Chromosome"/>
</dbReference>
<dbReference type="KEGG" id="salj:SMD11_6070"/>
<dbReference type="PANTHER" id="PTHR33794:SF1">
    <property type="entry name" value="BACILLOLYSIN"/>
    <property type="match status" value="1"/>
</dbReference>
<accession>A0A1Z2LBH2</accession>
<dbReference type="InterPro" id="IPR013856">
    <property type="entry name" value="Peptidase_M4_domain"/>
</dbReference>
<dbReference type="InterPro" id="IPR027268">
    <property type="entry name" value="Peptidase_M4/M1_CTD_sf"/>
</dbReference>
<reference evidence="8 9" key="1">
    <citation type="submission" date="2017-06" db="EMBL/GenBank/DDBJ databases">
        <title>Streptomyces albireticuli Genome sequencing and assembly.</title>
        <authorList>
            <person name="Wang Y."/>
            <person name="Du B."/>
            <person name="Ding Y."/>
            <person name="Liu H."/>
            <person name="Hou Q."/>
            <person name="Liu K."/>
            <person name="Yao L."/>
            <person name="Wang C."/>
        </authorList>
    </citation>
    <scope>NUCLEOTIDE SEQUENCE [LARGE SCALE GENOMIC DNA]</scope>
    <source>
        <strain evidence="8 9">MDJK11</strain>
    </source>
</reference>
<evidence type="ECO:0000259" key="6">
    <source>
        <dbReference type="Pfam" id="PF01447"/>
    </source>
</evidence>
<evidence type="ECO:0000256" key="4">
    <source>
        <dbReference type="ARBA" id="ARBA00022833"/>
    </source>
</evidence>
<gene>
    <name evidence="8" type="ORF">SMD11_6070</name>
</gene>
<proteinExistence type="predicted"/>
<protein>
    <recommendedName>
        <fullName evidence="10">Peptidase</fullName>
    </recommendedName>
</protein>
<evidence type="ECO:0000256" key="1">
    <source>
        <dbReference type="ARBA" id="ARBA00022670"/>
    </source>
</evidence>
<evidence type="ECO:0000259" key="7">
    <source>
        <dbReference type="Pfam" id="PF02868"/>
    </source>
</evidence>
<dbReference type="Gene3D" id="1.10.390.10">
    <property type="entry name" value="Neutral Protease Domain 2"/>
    <property type="match status" value="1"/>
</dbReference>
<dbReference type="InterPro" id="IPR001570">
    <property type="entry name" value="Peptidase_M4_C_domain"/>
</dbReference>
<sequence>MLAGPYAAPADAAARPAGIPATGTGCGSTVGKVTLDTTYDPATGRYLLADTRRGDHRTYDLAGATTGTGTLVTDDDNVWCEGGPQAAAVDAHYVNAVVWDYYLTVHGRKGGVRPDGRGGCSRVHYGDRYQNVIWRDSCLAYGDGADPAWPPTRIDAAGYMLTQVLVAATAGLSPYSGESAALAVATSDIFGVSAEFFADNAADPGDYLVAERTGPDGTLTAARHLDRPSKDGHAKDSWYPGIGSTFPRDAAGPAEHFFYLLSEGSGPKVIGGVAYDSPTHDGRPVAGIGRAAAERIWFRALTVYMTSTTNYKAARAATLRAAADLYGTGGAPYRAVEAAWTAVNVV</sequence>
<evidence type="ECO:0000313" key="9">
    <source>
        <dbReference type="Proteomes" id="UP000195755"/>
    </source>
</evidence>
<dbReference type="Gene3D" id="3.10.170.10">
    <property type="match status" value="1"/>
</dbReference>
<dbReference type="EMBL" id="CP021744">
    <property type="protein sequence ID" value="ARZ71646.1"/>
    <property type="molecule type" value="Genomic_DNA"/>
</dbReference>
<feature type="domain" description="Peptidase M4 C-terminal" evidence="7">
    <location>
        <begin position="175"/>
        <end position="345"/>
    </location>
</feature>
<evidence type="ECO:0008006" key="10">
    <source>
        <dbReference type="Google" id="ProtNLM"/>
    </source>
</evidence>